<name>A0A174BU49_9CLOT</name>
<dbReference type="Pfam" id="PF07885">
    <property type="entry name" value="Ion_trans_2"/>
    <property type="match status" value="1"/>
</dbReference>
<keyword evidence="1" id="KW-0472">Membrane</keyword>
<evidence type="ECO:0000313" key="4">
    <source>
        <dbReference type="Proteomes" id="UP000092714"/>
    </source>
</evidence>
<keyword evidence="1" id="KW-0812">Transmembrane</keyword>
<comment type="caution">
    <text evidence="3">The sequence shown here is derived from an EMBL/GenBank/DDBJ whole genome shotgun (WGS) entry which is preliminary data.</text>
</comment>
<feature type="transmembrane region" description="Helical" evidence="1">
    <location>
        <begin position="236"/>
        <end position="254"/>
    </location>
</feature>
<feature type="transmembrane region" description="Helical" evidence="1">
    <location>
        <begin position="87"/>
        <end position="110"/>
    </location>
</feature>
<gene>
    <name evidence="3" type="ORF">CP373A1_06250</name>
</gene>
<sequence>MIIIITILTIIIFILTAFDSVDRTKEYFKYGIKRINITYKSLWTEGDFLVRITQGGMIIITEIFNLLSIYTIVLKYIKVHFSIEVDMILKTIVIIVGVIIVHYLMGYILLLSSNLHRYMSMGIDKSIKGDFLLTYFITSSYVMILIVFPNELNKYTLSGVLGIIISYFLNMKLLLKIMRNPRYIKFDSKDRGGFFQVFIAAMSIVTMIVINLFLGVSLTNIIDKGAFSSNPNNFDLFYYTIVTFTTIGFGDISPISNLAKFMAIVISITSIICLTIFLGSIFSLRERKE</sequence>
<evidence type="ECO:0000259" key="2">
    <source>
        <dbReference type="Pfam" id="PF07885"/>
    </source>
</evidence>
<dbReference type="Proteomes" id="UP000092714">
    <property type="component" value="Unassembled WGS sequence"/>
</dbReference>
<feature type="transmembrane region" description="Helical" evidence="1">
    <location>
        <begin position="155"/>
        <end position="175"/>
    </location>
</feature>
<dbReference type="InterPro" id="IPR013099">
    <property type="entry name" value="K_chnl_dom"/>
</dbReference>
<feature type="transmembrane region" description="Helical" evidence="1">
    <location>
        <begin position="131"/>
        <end position="149"/>
    </location>
</feature>
<keyword evidence="4" id="KW-1185">Reference proteome</keyword>
<organism evidence="3 4">
    <name type="scientific">Clostridium paraputrificum</name>
    <dbReference type="NCBI Taxonomy" id="29363"/>
    <lineage>
        <taxon>Bacteria</taxon>
        <taxon>Bacillati</taxon>
        <taxon>Bacillota</taxon>
        <taxon>Clostridia</taxon>
        <taxon>Eubacteriales</taxon>
        <taxon>Clostridiaceae</taxon>
        <taxon>Clostridium</taxon>
    </lineage>
</organism>
<evidence type="ECO:0000313" key="3">
    <source>
        <dbReference type="EMBL" id="OBY11094.1"/>
    </source>
</evidence>
<proteinExistence type="predicted"/>
<evidence type="ECO:0000256" key="1">
    <source>
        <dbReference type="SAM" id="Phobius"/>
    </source>
</evidence>
<keyword evidence="1" id="KW-1133">Transmembrane helix</keyword>
<feature type="transmembrane region" description="Helical" evidence="1">
    <location>
        <begin position="261"/>
        <end position="284"/>
    </location>
</feature>
<accession>A0A174BU49</accession>
<reference evidence="3 4" key="1">
    <citation type="submission" date="2016-06" db="EMBL/GenBank/DDBJ databases">
        <authorList>
            <person name="Kjaerup R.B."/>
            <person name="Dalgaard T.S."/>
            <person name="Juul-Madsen H.R."/>
        </authorList>
    </citation>
    <scope>NUCLEOTIDE SEQUENCE [LARGE SCALE GENOMIC DNA]</scope>
    <source>
        <strain evidence="3 4">373-A1</strain>
    </source>
</reference>
<dbReference type="Gene3D" id="1.10.287.70">
    <property type="match status" value="1"/>
</dbReference>
<dbReference type="AlphaFoldDB" id="A0A174BU49"/>
<dbReference type="RefSeq" id="WP_055253702.1">
    <property type="nucleotide sequence ID" value="NZ_CYZW01000003.1"/>
</dbReference>
<dbReference type="EMBL" id="MAPZ01000016">
    <property type="protein sequence ID" value="OBY11094.1"/>
    <property type="molecule type" value="Genomic_DNA"/>
</dbReference>
<dbReference type="eggNOG" id="ENOG5033JTJ">
    <property type="taxonomic scope" value="Bacteria"/>
</dbReference>
<protein>
    <recommendedName>
        <fullName evidence="2">Potassium channel domain-containing protein</fullName>
    </recommendedName>
</protein>
<feature type="transmembrane region" description="Helical" evidence="1">
    <location>
        <begin position="195"/>
        <end position="216"/>
    </location>
</feature>
<feature type="domain" description="Potassium channel" evidence="2">
    <location>
        <begin position="215"/>
        <end position="283"/>
    </location>
</feature>
<dbReference type="SUPFAM" id="SSF81324">
    <property type="entry name" value="Voltage-gated potassium channels"/>
    <property type="match status" value="1"/>
</dbReference>